<reference evidence="10 11" key="1">
    <citation type="submission" date="2019-05" db="EMBL/GenBank/DDBJ databases">
        <authorList>
            <person name="Lee S.D."/>
        </authorList>
    </citation>
    <scope>NUCLEOTIDE SEQUENCE [LARGE SCALE GENOMIC DNA]</scope>
    <source>
        <strain evidence="10 11">YC2-7</strain>
    </source>
</reference>
<sequence>MDGTAFGDYRLHELLGNGGMGEVYKAYDTTAERMVALKVLPPQYTADDEYRNRFLREGKAVAGLHEPHVIPTHRIGEIDGRLFVDMALIDGIDVRKILARTGPMTPERAVHVIEQAASALDAAHNQGLVHRDVKPSNLLVTTNDFTYLIDLGVAGVTDEPLNRTGLAIGTYAYMAPERFTDGRSDARVDVYALACVLSECLTGARPFPGTTVYQQYHGHFSLTPPRPSDTHPDVPVGLDNVVARGMAKDPAARYSSAGQLAEAAYLALHRSADLALPTQGASHVPPSVAGPAATMVETHSGPHPIQVRPAAPVASTPVDVGPVRNRRPALLALAALAVVLVAVVIGILVWGGDDEAESAPASSTVATPTSLAASHWSAAGL</sequence>
<evidence type="ECO:0000313" key="10">
    <source>
        <dbReference type="EMBL" id="NMN98952.1"/>
    </source>
</evidence>
<dbReference type="Pfam" id="PF00069">
    <property type="entry name" value="Pkinase"/>
    <property type="match status" value="1"/>
</dbReference>
<evidence type="ECO:0000256" key="5">
    <source>
        <dbReference type="ARBA" id="ARBA00022777"/>
    </source>
</evidence>
<dbReference type="Gene3D" id="3.30.200.20">
    <property type="entry name" value="Phosphorylase Kinase, domain 1"/>
    <property type="match status" value="1"/>
</dbReference>
<evidence type="ECO:0000256" key="6">
    <source>
        <dbReference type="ARBA" id="ARBA00022840"/>
    </source>
</evidence>
<dbReference type="InterPro" id="IPR017441">
    <property type="entry name" value="Protein_kinase_ATP_BS"/>
</dbReference>
<keyword evidence="5 10" id="KW-0418">Kinase</keyword>
<protein>
    <recommendedName>
        <fullName evidence="1">non-specific serine/threonine protein kinase</fullName>
        <ecNumber evidence="1">2.7.11.1</ecNumber>
    </recommendedName>
</protein>
<dbReference type="GO" id="GO:0004674">
    <property type="term" value="F:protein serine/threonine kinase activity"/>
    <property type="evidence" value="ECO:0007669"/>
    <property type="project" value="UniProtKB-KW"/>
</dbReference>
<comment type="caution">
    <text evidence="10">The sequence shown here is derived from an EMBL/GenBank/DDBJ whole genome shotgun (WGS) entry which is preliminary data.</text>
</comment>
<proteinExistence type="predicted"/>
<dbReference type="SUPFAM" id="SSF56112">
    <property type="entry name" value="Protein kinase-like (PK-like)"/>
    <property type="match status" value="1"/>
</dbReference>
<keyword evidence="8" id="KW-1133">Transmembrane helix</keyword>
<dbReference type="PROSITE" id="PS00108">
    <property type="entry name" value="PROTEIN_KINASE_ST"/>
    <property type="match status" value="1"/>
</dbReference>
<keyword evidence="3" id="KW-0808">Transferase</keyword>
<organism evidence="10 11">
    <name type="scientific">Antrihabitans stalactiti</name>
    <dbReference type="NCBI Taxonomy" id="2584121"/>
    <lineage>
        <taxon>Bacteria</taxon>
        <taxon>Bacillati</taxon>
        <taxon>Actinomycetota</taxon>
        <taxon>Actinomycetes</taxon>
        <taxon>Mycobacteriales</taxon>
        <taxon>Nocardiaceae</taxon>
        <taxon>Antrihabitans</taxon>
    </lineage>
</organism>
<keyword evidence="6 7" id="KW-0067">ATP-binding</keyword>
<dbReference type="InterPro" id="IPR008271">
    <property type="entry name" value="Ser/Thr_kinase_AS"/>
</dbReference>
<keyword evidence="2 10" id="KW-0723">Serine/threonine-protein kinase</keyword>
<dbReference type="PANTHER" id="PTHR43289:SF6">
    <property type="entry name" value="SERINE_THREONINE-PROTEIN KINASE NEKL-3"/>
    <property type="match status" value="1"/>
</dbReference>
<dbReference type="AlphaFoldDB" id="A0A848KQT6"/>
<reference evidence="10 11" key="2">
    <citation type="submission" date="2020-06" db="EMBL/GenBank/DDBJ databases">
        <title>Antribacter stalactiti gen. nov., sp. nov., a new member of the family Nacardiaceae isolated from a cave.</title>
        <authorList>
            <person name="Kim I.S."/>
        </authorList>
    </citation>
    <scope>NUCLEOTIDE SEQUENCE [LARGE SCALE GENOMIC DNA]</scope>
    <source>
        <strain evidence="10 11">YC2-7</strain>
    </source>
</reference>
<evidence type="ECO:0000256" key="8">
    <source>
        <dbReference type="SAM" id="Phobius"/>
    </source>
</evidence>
<evidence type="ECO:0000256" key="1">
    <source>
        <dbReference type="ARBA" id="ARBA00012513"/>
    </source>
</evidence>
<dbReference type="PANTHER" id="PTHR43289">
    <property type="entry name" value="MITOGEN-ACTIVATED PROTEIN KINASE KINASE KINASE 20-RELATED"/>
    <property type="match status" value="1"/>
</dbReference>
<dbReference type="Proteomes" id="UP000535543">
    <property type="component" value="Unassembled WGS sequence"/>
</dbReference>
<evidence type="ECO:0000256" key="7">
    <source>
        <dbReference type="PROSITE-ProRule" id="PRU10141"/>
    </source>
</evidence>
<feature type="binding site" evidence="7">
    <location>
        <position position="38"/>
    </location>
    <ligand>
        <name>ATP</name>
        <dbReference type="ChEBI" id="CHEBI:30616"/>
    </ligand>
</feature>
<dbReference type="EMBL" id="VCQU01000013">
    <property type="protein sequence ID" value="NMN98952.1"/>
    <property type="molecule type" value="Genomic_DNA"/>
</dbReference>
<dbReference type="CDD" id="cd14014">
    <property type="entry name" value="STKc_PknB_like"/>
    <property type="match status" value="1"/>
</dbReference>
<keyword evidence="8" id="KW-0812">Transmembrane</keyword>
<dbReference type="PROSITE" id="PS00107">
    <property type="entry name" value="PROTEIN_KINASE_ATP"/>
    <property type="match status" value="1"/>
</dbReference>
<dbReference type="SMART" id="SM00220">
    <property type="entry name" value="S_TKc"/>
    <property type="match status" value="1"/>
</dbReference>
<dbReference type="GO" id="GO:0005524">
    <property type="term" value="F:ATP binding"/>
    <property type="evidence" value="ECO:0007669"/>
    <property type="project" value="UniProtKB-UniRule"/>
</dbReference>
<evidence type="ECO:0000256" key="4">
    <source>
        <dbReference type="ARBA" id="ARBA00022741"/>
    </source>
</evidence>
<evidence type="ECO:0000256" key="3">
    <source>
        <dbReference type="ARBA" id="ARBA00022679"/>
    </source>
</evidence>
<dbReference type="RefSeq" id="WP_169593755.1">
    <property type="nucleotide sequence ID" value="NZ_VCQU01000013.1"/>
</dbReference>
<feature type="domain" description="Protein kinase" evidence="9">
    <location>
        <begin position="9"/>
        <end position="266"/>
    </location>
</feature>
<keyword evidence="4 7" id="KW-0547">Nucleotide-binding</keyword>
<dbReference type="PROSITE" id="PS50011">
    <property type="entry name" value="PROTEIN_KINASE_DOM"/>
    <property type="match status" value="1"/>
</dbReference>
<keyword evidence="11" id="KW-1185">Reference proteome</keyword>
<evidence type="ECO:0000259" key="9">
    <source>
        <dbReference type="PROSITE" id="PS50011"/>
    </source>
</evidence>
<evidence type="ECO:0000256" key="2">
    <source>
        <dbReference type="ARBA" id="ARBA00022527"/>
    </source>
</evidence>
<evidence type="ECO:0000313" key="11">
    <source>
        <dbReference type="Proteomes" id="UP000535543"/>
    </source>
</evidence>
<dbReference type="FunFam" id="1.10.510.10:FF:000021">
    <property type="entry name" value="Serine/threonine protein kinase"/>
    <property type="match status" value="1"/>
</dbReference>
<gene>
    <name evidence="10" type="ORF">FGL95_28345</name>
</gene>
<feature type="transmembrane region" description="Helical" evidence="8">
    <location>
        <begin position="329"/>
        <end position="350"/>
    </location>
</feature>
<keyword evidence="8" id="KW-0472">Membrane</keyword>
<dbReference type="InterPro" id="IPR011009">
    <property type="entry name" value="Kinase-like_dom_sf"/>
</dbReference>
<name>A0A848KQT6_9NOCA</name>
<dbReference type="Gene3D" id="1.10.510.10">
    <property type="entry name" value="Transferase(Phosphotransferase) domain 1"/>
    <property type="match status" value="1"/>
</dbReference>
<dbReference type="EC" id="2.7.11.1" evidence="1"/>
<accession>A0A848KQT6</accession>
<dbReference type="InterPro" id="IPR000719">
    <property type="entry name" value="Prot_kinase_dom"/>
</dbReference>